<keyword evidence="6" id="KW-1185">Reference proteome</keyword>
<dbReference type="AlphaFoldDB" id="W6MIV3"/>
<feature type="domain" description="RRM" evidence="4">
    <location>
        <begin position="22"/>
        <end position="99"/>
    </location>
</feature>
<dbReference type="RefSeq" id="XP_022457884.1">
    <property type="nucleotide sequence ID" value="XM_022604066.1"/>
</dbReference>
<evidence type="ECO:0000256" key="2">
    <source>
        <dbReference type="PROSITE-ProRule" id="PRU00176"/>
    </source>
</evidence>
<dbReference type="InterPro" id="IPR012677">
    <property type="entry name" value="Nucleotide-bd_a/b_plait_sf"/>
</dbReference>
<feature type="compositionally biased region" description="Basic residues" evidence="3">
    <location>
        <begin position="107"/>
        <end position="116"/>
    </location>
</feature>
<organism evidence="5 6">
    <name type="scientific">Kuraishia capsulata CBS 1993</name>
    <dbReference type="NCBI Taxonomy" id="1382522"/>
    <lineage>
        <taxon>Eukaryota</taxon>
        <taxon>Fungi</taxon>
        <taxon>Dikarya</taxon>
        <taxon>Ascomycota</taxon>
        <taxon>Saccharomycotina</taxon>
        <taxon>Pichiomycetes</taxon>
        <taxon>Pichiales</taxon>
        <taxon>Pichiaceae</taxon>
        <taxon>Kuraishia</taxon>
    </lineage>
</organism>
<dbReference type="Pfam" id="PF00076">
    <property type="entry name" value="RRM_1"/>
    <property type="match status" value="1"/>
</dbReference>
<feature type="region of interest" description="Disordered" evidence="3">
    <location>
        <begin position="98"/>
        <end position="135"/>
    </location>
</feature>
<dbReference type="HOGENOM" id="CLU_012062_23_5_1"/>
<dbReference type="PANTHER" id="PTHR23236:SF12">
    <property type="entry name" value="EUKARYOTIC INITIATION FACTOR 4B-RELATED"/>
    <property type="match status" value="1"/>
</dbReference>
<evidence type="ECO:0000313" key="5">
    <source>
        <dbReference type="EMBL" id="CDK25873.1"/>
    </source>
</evidence>
<accession>W6MIV3</accession>
<sequence>MSESDGIQEELSDNKPNEIDPRSVFVGSVDYGSKPDELKEVFAACGEVTRVTILSDPRTGRPRGYAYVEFKSQEGTQAALKLNGTLFRDRELRVVPKRANVPGLGRNRGRFKRGRGRIPMNPHPKTKIPVAETVE</sequence>
<reference evidence="5" key="2">
    <citation type="submission" date="2014-02" db="EMBL/GenBank/DDBJ databases">
        <title>Complete DNA sequence of /Kuraishia capsulata/ illustrates novel genomic features among budding yeasts (/Saccharomycotina/).</title>
        <authorList>
            <person name="Morales L."/>
            <person name="Noel B."/>
            <person name="Porcel B."/>
            <person name="Marcet-Houben M."/>
            <person name="Hullo M-F."/>
            <person name="Sacerdot C."/>
            <person name="Tekaia F."/>
            <person name="Leh-Louis V."/>
            <person name="Despons L."/>
            <person name="Khanna V."/>
            <person name="Aury J-M."/>
            <person name="Barbe V."/>
            <person name="Couloux A."/>
            <person name="Labadie K."/>
            <person name="Pelletier E."/>
            <person name="Souciet J-L."/>
            <person name="Boekhout T."/>
            <person name="Gabaldon T."/>
            <person name="Wincker P."/>
            <person name="Dujon B."/>
        </authorList>
    </citation>
    <scope>NUCLEOTIDE SEQUENCE</scope>
    <source>
        <strain evidence="5">CBS 1993</strain>
    </source>
</reference>
<reference evidence="5" key="1">
    <citation type="submission" date="2013-12" db="EMBL/GenBank/DDBJ databases">
        <authorList>
            <person name="Genoscope - CEA"/>
        </authorList>
    </citation>
    <scope>NUCLEOTIDE SEQUENCE</scope>
    <source>
        <strain evidence="5">CBS 1993</strain>
    </source>
</reference>
<dbReference type="InterPro" id="IPR000504">
    <property type="entry name" value="RRM_dom"/>
</dbReference>
<evidence type="ECO:0000256" key="1">
    <source>
        <dbReference type="ARBA" id="ARBA00022884"/>
    </source>
</evidence>
<dbReference type="GeneID" id="34519272"/>
<gene>
    <name evidence="5" type="ORF">KUCA_T00001844001</name>
</gene>
<dbReference type="OrthoDB" id="4726at2759"/>
<dbReference type="SUPFAM" id="SSF54928">
    <property type="entry name" value="RNA-binding domain, RBD"/>
    <property type="match status" value="1"/>
</dbReference>
<evidence type="ECO:0000256" key="3">
    <source>
        <dbReference type="SAM" id="MobiDB-lite"/>
    </source>
</evidence>
<dbReference type="SMART" id="SM00360">
    <property type="entry name" value="RRM"/>
    <property type="match status" value="1"/>
</dbReference>
<evidence type="ECO:0000313" key="6">
    <source>
        <dbReference type="Proteomes" id="UP000019384"/>
    </source>
</evidence>
<dbReference type="GO" id="GO:0008143">
    <property type="term" value="F:poly(A) binding"/>
    <property type="evidence" value="ECO:0007669"/>
    <property type="project" value="TreeGrafter"/>
</dbReference>
<proteinExistence type="predicted"/>
<dbReference type="InterPro" id="IPR035979">
    <property type="entry name" value="RBD_domain_sf"/>
</dbReference>
<feature type="compositionally biased region" description="Acidic residues" evidence="3">
    <location>
        <begin position="1"/>
        <end position="11"/>
    </location>
</feature>
<protein>
    <recommendedName>
        <fullName evidence="4">RRM domain-containing protein</fullName>
    </recommendedName>
</protein>
<feature type="region of interest" description="Disordered" evidence="3">
    <location>
        <begin position="1"/>
        <end position="23"/>
    </location>
</feature>
<name>W6MIV3_9ASCO</name>
<dbReference type="PROSITE" id="PS50102">
    <property type="entry name" value="RRM"/>
    <property type="match status" value="1"/>
</dbReference>
<dbReference type="PANTHER" id="PTHR23236">
    <property type="entry name" value="EUKARYOTIC TRANSLATION INITIATION FACTOR 4B/4H"/>
    <property type="match status" value="1"/>
</dbReference>
<evidence type="ECO:0000259" key="4">
    <source>
        <dbReference type="PROSITE" id="PS50102"/>
    </source>
</evidence>
<dbReference type="Gene3D" id="3.30.70.330">
    <property type="match status" value="1"/>
</dbReference>
<keyword evidence="1 2" id="KW-0694">RNA-binding</keyword>
<feature type="compositionally biased region" description="Basic and acidic residues" evidence="3">
    <location>
        <begin position="12"/>
        <end position="21"/>
    </location>
</feature>
<dbReference type="EMBL" id="HG793126">
    <property type="protein sequence ID" value="CDK25873.1"/>
    <property type="molecule type" value="Genomic_DNA"/>
</dbReference>
<dbReference type="STRING" id="1382522.W6MIV3"/>
<dbReference type="Proteomes" id="UP000019384">
    <property type="component" value="Unassembled WGS sequence"/>
</dbReference>